<dbReference type="PANTHER" id="PTHR10129:SF44">
    <property type="entry name" value="TRAFFIC JAM, ISOFORM C"/>
    <property type="match status" value="1"/>
</dbReference>
<evidence type="ECO:0000259" key="4">
    <source>
        <dbReference type="SMART" id="SM00338"/>
    </source>
</evidence>
<dbReference type="InterPro" id="IPR024874">
    <property type="entry name" value="Transcription_factor_Maf_fam"/>
</dbReference>
<dbReference type="InterPro" id="IPR004827">
    <property type="entry name" value="bZIP"/>
</dbReference>
<evidence type="ECO:0000313" key="6">
    <source>
        <dbReference type="Proteomes" id="UP000267096"/>
    </source>
</evidence>
<organism evidence="5 6">
    <name type="scientific">Anisakis simplex</name>
    <name type="common">Herring worm</name>
    <dbReference type="NCBI Taxonomy" id="6269"/>
    <lineage>
        <taxon>Eukaryota</taxon>
        <taxon>Metazoa</taxon>
        <taxon>Ecdysozoa</taxon>
        <taxon>Nematoda</taxon>
        <taxon>Chromadorea</taxon>
        <taxon>Rhabditida</taxon>
        <taxon>Spirurina</taxon>
        <taxon>Ascaridomorpha</taxon>
        <taxon>Ascaridoidea</taxon>
        <taxon>Anisakidae</taxon>
        <taxon>Anisakis</taxon>
        <taxon>Anisakis simplex complex</taxon>
    </lineage>
</organism>
<dbReference type="CDD" id="cd14697">
    <property type="entry name" value="bZIP_Maf"/>
    <property type="match status" value="1"/>
</dbReference>
<protein>
    <recommendedName>
        <fullName evidence="4">BZIP domain-containing protein</fullName>
    </recommendedName>
</protein>
<dbReference type="InterPro" id="IPR004826">
    <property type="entry name" value="bZIP_Maf"/>
</dbReference>
<gene>
    <name evidence="5" type="ORF">ASIM_LOCUS10684</name>
</gene>
<keyword evidence="2" id="KW-0238">DNA-binding</keyword>
<accession>A0A3P6RFS8</accession>
<dbReference type="SMART" id="SM00338">
    <property type="entry name" value="BRLZ"/>
    <property type="match status" value="1"/>
</dbReference>
<evidence type="ECO:0000256" key="2">
    <source>
        <dbReference type="ARBA" id="ARBA00023125"/>
    </source>
</evidence>
<sequence>MQGQNRQIVTALKQKRRTLKNRGYAFNCRIRRIQNQLQLEADNMMLRNQVRCLKQMLHSLQTRLAYYEPSFASVNDVHSEAITSSYPQSYKY</sequence>
<evidence type="ECO:0000256" key="1">
    <source>
        <dbReference type="ARBA" id="ARBA00023015"/>
    </source>
</evidence>
<dbReference type="InterPro" id="IPR046347">
    <property type="entry name" value="bZIP_sf"/>
</dbReference>
<dbReference type="GO" id="GO:0000978">
    <property type="term" value="F:RNA polymerase II cis-regulatory region sequence-specific DNA binding"/>
    <property type="evidence" value="ECO:0007669"/>
    <property type="project" value="TreeGrafter"/>
</dbReference>
<keyword evidence="6" id="KW-1185">Reference proteome</keyword>
<dbReference type="AlphaFoldDB" id="A0A3P6RFS8"/>
<dbReference type="SUPFAM" id="SSF57959">
    <property type="entry name" value="Leucine zipper domain"/>
    <property type="match status" value="1"/>
</dbReference>
<keyword evidence="1" id="KW-0805">Transcription regulation</keyword>
<dbReference type="GO" id="GO:0005634">
    <property type="term" value="C:nucleus"/>
    <property type="evidence" value="ECO:0007669"/>
    <property type="project" value="TreeGrafter"/>
</dbReference>
<dbReference type="OrthoDB" id="5974330at2759"/>
<evidence type="ECO:0000313" key="5">
    <source>
        <dbReference type="EMBL" id="VDK43444.1"/>
    </source>
</evidence>
<proteinExistence type="predicted"/>
<dbReference type="Gene3D" id="1.20.5.170">
    <property type="match status" value="1"/>
</dbReference>
<keyword evidence="3" id="KW-0804">Transcription</keyword>
<dbReference type="GO" id="GO:0000981">
    <property type="term" value="F:DNA-binding transcription factor activity, RNA polymerase II-specific"/>
    <property type="evidence" value="ECO:0007669"/>
    <property type="project" value="TreeGrafter"/>
</dbReference>
<dbReference type="Pfam" id="PF03131">
    <property type="entry name" value="bZIP_Maf"/>
    <property type="match status" value="1"/>
</dbReference>
<reference evidence="5 6" key="1">
    <citation type="submission" date="2018-11" db="EMBL/GenBank/DDBJ databases">
        <authorList>
            <consortium name="Pathogen Informatics"/>
        </authorList>
    </citation>
    <scope>NUCLEOTIDE SEQUENCE [LARGE SCALE GENOMIC DNA]</scope>
</reference>
<dbReference type="EMBL" id="UYRR01031012">
    <property type="protein sequence ID" value="VDK43444.1"/>
    <property type="molecule type" value="Genomic_DNA"/>
</dbReference>
<name>A0A3P6RFS8_ANISI</name>
<dbReference type="Proteomes" id="UP000267096">
    <property type="component" value="Unassembled WGS sequence"/>
</dbReference>
<feature type="domain" description="BZIP" evidence="4">
    <location>
        <begin position="9"/>
        <end position="73"/>
    </location>
</feature>
<evidence type="ECO:0000256" key="3">
    <source>
        <dbReference type="ARBA" id="ARBA00023163"/>
    </source>
</evidence>
<dbReference type="PANTHER" id="PTHR10129">
    <property type="entry name" value="TRANSCRIPTION FACTOR MAF"/>
    <property type="match status" value="1"/>
</dbReference>